<dbReference type="Proteomes" id="UP001518976">
    <property type="component" value="Unassembled WGS sequence"/>
</dbReference>
<dbReference type="SUPFAM" id="SSF52091">
    <property type="entry name" value="SpoIIaa-like"/>
    <property type="match status" value="1"/>
</dbReference>
<evidence type="ECO:0000313" key="6">
    <source>
        <dbReference type="EMBL" id="MBO8187354.1"/>
    </source>
</evidence>
<reference evidence="6 7" key="1">
    <citation type="submission" date="2021-02" db="EMBL/GenBank/DDBJ databases">
        <title>Streptomyces spirodelae sp. nov., isolated from duckweed.</title>
        <authorList>
            <person name="Saimee Y."/>
            <person name="Duangmal K."/>
        </authorList>
    </citation>
    <scope>NUCLEOTIDE SEQUENCE [LARGE SCALE GENOMIC DNA]</scope>
    <source>
        <strain evidence="6 7">DW4-2</strain>
    </source>
</reference>
<dbReference type="EMBL" id="JAFFZN010000016">
    <property type="protein sequence ID" value="MBO8187354.1"/>
    <property type="molecule type" value="Genomic_DNA"/>
</dbReference>
<evidence type="ECO:0000259" key="4">
    <source>
        <dbReference type="PROSITE" id="PS50801"/>
    </source>
</evidence>
<protein>
    <submittedName>
        <fullName evidence="6">ANTAR domain-containing protein</fullName>
    </submittedName>
</protein>
<gene>
    <name evidence="6" type="ORF">JW592_18060</name>
</gene>
<dbReference type="RefSeq" id="WP_209266166.1">
    <property type="nucleotide sequence ID" value="NZ_JAFFZN010000016.1"/>
</dbReference>
<dbReference type="PROSITE" id="PS50921">
    <property type="entry name" value="ANTAR"/>
    <property type="match status" value="1"/>
</dbReference>
<dbReference type="InterPro" id="IPR036513">
    <property type="entry name" value="STAS_dom_sf"/>
</dbReference>
<dbReference type="InterPro" id="IPR002645">
    <property type="entry name" value="STAS_dom"/>
</dbReference>
<dbReference type="InterPro" id="IPR005561">
    <property type="entry name" value="ANTAR"/>
</dbReference>
<dbReference type="InterPro" id="IPR036388">
    <property type="entry name" value="WH-like_DNA-bd_sf"/>
</dbReference>
<evidence type="ECO:0000256" key="2">
    <source>
        <dbReference type="ARBA" id="ARBA00023163"/>
    </source>
</evidence>
<dbReference type="InterPro" id="IPR029016">
    <property type="entry name" value="GAF-like_dom_sf"/>
</dbReference>
<organism evidence="6 7">
    <name type="scientific">Streptomyces spirodelae</name>
    <dbReference type="NCBI Taxonomy" id="2812904"/>
    <lineage>
        <taxon>Bacteria</taxon>
        <taxon>Bacillati</taxon>
        <taxon>Actinomycetota</taxon>
        <taxon>Actinomycetes</taxon>
        <taxon>Kitasatosporales</taxon>
        <taxon>Streptomycetaceae</taxon>
        <taxon>Streptomyces</taxon>
    </lineage>
</organism>
<evidence type="ECO:0000256" key="1">
    <source>
        <dbReference type="ARBA" id="ARBA00023015"/>
    </source>
</evidence>
<dbReference type="Gene3D" id="3.30.750.24">
    <property type="entry name" value="STAS domain"/>
    <property type="match status" value="1"/>
</dbReference>
<feature type="region of interest" description="Disordered" evidence="3">
    <location>
        <begin position="119"/>
        <end position="187"/>
    </location>
</feature>
<dbReference type="CDD" id="cd07043">
    <property type="entry name" value="STAS_anti-anti-sigma_factors"/>
    <property type="match status" value="1"/>
</dbReference>
<name>A0ABS3WW38_9ACTN</name>
<accession>A0ABS3WW38</accession>
<dbReference type="Gene3D" id="1.10.10.10">
    <property type="entry name" value="Winged helix-like DNA-binding domain superfamily/Winged helix DNA-binding domain"/>
    <property type="match status" value="1"/>
</dbReference>
<dbReference type="Pfam" id="PF03861">
    <property type="entry name" value="ANTAR"/>
    <property type="match status" value="1"/>
</dbReference>
<keyword evidence="2" id="KW-0804">Transcription</keyword>
<comment type="caution">
    <text evidence="6">The sequence shown here is derived from an EMBL/GenBank/DDBJ whole genome shotgun (WGS) entry which is preliminary data.</text>
</comment>
<feature type="compositionally biased region" description="Low complexity" evidence="3">
    <location>
        <begin position="160"/>
        <end position="187"/>
    </location>
</feature>
<evidence type="ECO:0000259" key="5">
    <source>
        <dbReference type="PROSITE" id="PS50921"/>
    </source>
</evidence>
<proteinExistence type="predicted"/>
<dbReference type="SMART" id="SM01012">
    <property type="entry name" value="ANTAR"/>
    <property type="match status" value="1"/>
</dbReference>
<evidence type="ECO:0000256" key="3">
    <source>
        <dbReference type="SAM" id="MobiDB-lite"/>
    </source>
</evidence>
<evidence type="ECO:0000313" key="7">
    <source>
        <dbReference type="Proteomes" id="UP001518976"/>
    </source>
</evidence>
<keyword evidence="1" id="KW-0805">Transcription regulation</keyword>
<dbReference type="SUPFAM" id="SSF55781">
    <property type="entry name" value="GAF domain-like"/>
    <property type="match status" value="1"/>
</dbReference>
<dbReference type="Gene3D" id="3.30.450.40">
    <property type="match status" value="1"/>
</dbReference>
<feature type="domain" description="STAS" evidence="4">
    <location>
        <begin position="21"/>
        <end position="123"/>
    </location>
</feature>
<feature type="domain" description="ANTAR" evidence="5">
    <location>
        <begin position="189"/>
        <end position="251"/>
    </location>
</feature>
<dbReference type="PROSITE" id="PS50801">
    <property type="entry name" value="STAS"/>
    <property type="match status" value="1"/>
</dbReference>
<sequence>MSTTGGLGSARAEVVRLPGGDGLWVVRAEGGVTDADHPALRTAAQPAPGCTAVVVDLALVPHVSAAAVRTLVATARTLQEDGTTLLPATTDPRLAHVLAADGALTVVGSVAEATTLCSAPEPGLDVTVPSPRRPEQTGGTGSAQLVVTSAPQAPGPAPALSPASSASPASGASGASSASSASSAPPAELVRLREEVRNLRAKVRTHPLISRAQGILEERYRLPDDRAAFALLEASSQRFNVRLRTLASAVVTVPPPRSYDHEWFPHRERLTAPPLAFAPQLRAATANTAEVLSAVLRHSMEVAETGMGNVQLVDPVTGDLRIEKHHGLDDDFLEFFDRVGKDGTACAQASQQVTRVTVTDVAADDLFDEASRDAVLAAGSRGCHSTPLTVPSGQVEGVVSTHHERPVRALSAAQARALDEMGVQAGRWLEWYQRTVVLDALEDLHFTGSTWRHP</sequence>
<keyword evidence="7" id="KW-1185">Reference proteome</keyword>